<evidence type="ECO:0000256" key="5">
    <source>
        <dbReference type="ARBA" id="ARBA00022679"/>
    </source>
</evidence>
<keyword evidence="7" id="KW-0547">Nucleotide-binding</keyword>
<evidence type="ECO:0000313" key="21">
    <source>
        <dbReference type="Proteomes" id="UP000825002"/>
    </source>
</evidence>
<dbReference type="CDD" id="cd00066">
    <property type="entry name" value="G-alpha"/>
    <property type="match status" value="1"/>
</dbReference>
<feature type="domain" description="N-acetyltransferase" evidence="19">
    <location>
        <begin position="832"/>
        <end position="983"/>
    </location>
</feature>
<dbReference type="SMART" id="SM00846">
    <property type="entry name" value="Gp_dh_N"/>
    <property type="match status" value="1"/>
</dbReference>
<keyword evidence="13" id="KW-0807">Transducer</keyword>
<feature type="compositionally biased region" description="Low complexity" evidence="16">
    <location>
        <begin position="1182"/>
        <end position="1207"/>
    </location>
</feature>
<dbReference type="PRINTS" id="PR00441">
    <property type="entry name" value="GPROTEINAI"/>
</dbReference>
<feature type="domain" description="WW" evidence="17">
    <location>
        <begin position="1151"/>
        <end position="1184"/>
    </location>
</feature>
<dbReference type="PROSITE" id="PS50237">
    <property type="entry name" value="HECT"/>
    <property type="match status" value="1"/>
</dbReference>
<feature type="region of interest" description="Disordered" evidence="16">
    <location>
        <begin position="1252"/>
        <end position="1304"/>
    </location>
</feature>
<protein>
    <submittedName>
        <fullName evidence="20">E3 ubiquitin-protein ligase HECW2</fullName>
    </submittedName>
</protein>
<dbReference type="InterPro" id="IPR001408">
    <property type="entry name" value="Gprotein_alpha_I"/>
</dbReference>
<evidence type="ECO:0000313" key="20">
    <source>
        <dbReference type="EMBL" id="KAG9510965.1"/>
    </source>
</evidence>
<dbReference type="InterPro" id="IPR027417">
    <property type="entry name" value="P-loop_NTPase"/>
</dbReference>
<dbReference type="InterPro" id="IPR040524">
    <property type="entry name" value="HECW1_helix"/>
</dbReference>
<evidence type="ECO:0000256" key="10">
    <source>
        <dbReference type="ARBA" id="ARBA00023134"/>
    </source>
</evidence>
<dbReference type="Gene3D" id="3.40.50.300">
    <property type="entry name" value="P-loop containing nucleotide triphosphate hydrolases"/>
    <property type="match status" value="1"/>
</dbReference>
<keyword evidence="21" id="KW-1185">Reference proteome</keyword>
<evidence type="ECO:0000256" key="1">
    <source>
        <dbReference type="ARBA" id="ARBA00000885"/>
    </source>
</evidence>
<dbReference type="CDD" id="cd22860">
    <property type="entry name" value="PDRG1"/>
    <property type="match status" value="1"/>
</dbReference>
<dbReference type="CDD" id="cd18126">
    <property type="entry name" value="GAPDH_I_C"/>
    <property type="match status" value="1"/>
</dbReference>
<evidence type="ECO:0000256" key="2">
    <source>
        <dbReference type="ARBA" id="ARBA00004869"/>
    </source>
</evidence>
<feature type="compositionally biased region" description="Polar residues" evidence="16">
    <location>
        <begin position="1285"/>
        <end position="1304"/>
    </location>
</feature>
<dbReference type="SUPFAM" id="SSF52540">
    <property type="entry name" value="P-loop containing nucleoside triphosphate hydrolases"/>
    <property type="match status" value="1"/>
</dbReference>
<dbReference type="Pfam" id="PF00583">
    <property type="entry name" value="Acetyltransf_1"/>
    <property type="match status" value="1"/>
</dbReference>
<dbReference type="Gene3D" id="1.10.400.10">
    <property type="entry name" value="GI Alpha 1, domain 2-like"/>
    <property type="match status" value="1"/>
</dbReference>
<feature type="compositionally biased region" description="Polar residues" evidence="16">
    <location>
        <begin position="1643"/>
        <end position="1656"/>
    </location>
</feature>
<dbReference type="PROSITE" id="PS01159">
    <property type="entry name" value="WW_DOMAIN_1"/>
    <property type="match status" value="1"/>
</dbReference>
<dbReference type="SUPFAM" id="SSF56204">
    <property type="entry name" value="Hect, E3 ligase catalytic domain"/>
    <property type="match status" value="1"/>
</dbReference>
<feature type="compositionally biased region" description="Polar residues" evidence="16">
    <location>
        <begin position="1322"/>
        <end position="1343"/>
    </location>
</feature>
<feature type="region of interest" description="Disordered" evidence="16">
    <location>
        <begin position="1051"/>
        <end position="1125"/>
    </location>
</feature>
<dbReference type="CDD" id="cd00201">
    <property type="entry name" value="WW"/>
    <property type="match status" value="1"/>
</dbReference>
<dbReference type="InterPro" id="IPR000182">
    <property type="entry name" value="GNAT_dom"/>
</dbReference>
<dbReference type="Pfam" id="PF00044">
    <property type="entry name" value="Gp_dh_N"/>
    <property type="match status" value="1"/>
</dbReference>
<feature type="region of interest" description="Disordered" evidence="16">
    <location>
        <begin position="1558"/>
        <end position="1601"/>
    </location>
</feature>
<dbReference type="InterPro" id="IPR006424">
    <property type="entry name" value="Glyceraldehyde-3-P_DH_1"/>
</dbReference>
<comment type="pathway">
    <text evidence="2">Carbohydrate degradation; glycolysis; pyruvate from D-glyceraldehyde 3-phosphate: step 1/5.</text>
</comment>
<dbReference type="Gene3D" id="3.30.360.10">
    <property type="entry name" value="Dihydrodipicolinate Reductase, domain 2"/>
    <property type="match status" value="1"/>
</dbReference>
<feature type="domain" description="WW" evidence="17">
    <location>
        <begin position="1510"/>
        <end position="1543"/>
    </location>
</feature>
<gene>
    <name evidence="20" type="primary">HECW2</name>
    <name evidence="20" type="ORF">GZH46_00478</name>
</gene>
<dbReference type="SUPFAM" id="SSF51045">
    <property type="entry name" value="WW domain"/>
    <property type="match status" value="2"/>
</dbReference>
<feature type="compositionally biased region" description="Polar residues" evidence="16">
    <location>
        <begin position="1054"/>
        <end position="1074"/>
    </location>
</feature>
<dbReference type="SMART" id="SM00456">
    <property type="entry name" value="WW"/>
    <property type="match status" value="2"/>
</dbReference>
<sequence length="2169" mass="243710">LIINTITMGCAMSAEERAALARSKQIEKNLKEDGIQAARDIKLLLLGAGESGKSTIVKQMKIIHDNGFTEDDLRQYKPVIYSNTVQSMAAILRAMTTLGIRFADPAREHDSKMVFDNIARMEDTEPFSEEFLAAMKRLWADEGVQACFLRSNEYQLNDSAKNFLDELDTLGKKDYIPTQYHLLLARIKTSGIVEICFTFKNLNFKLFDVGGQRSERKKWIHCFEDVTAIIFCVAMSEYDQVLHEDETTNRMQESLKLFDSICNNKWFTETSIILFLNKRDIFEEKIKRSPLTICFPDYTGEQTFGEAAQFIQAQFEAKNKSTTKEIYCHTTCATDTSNIQFVFDAVTDMDLEVHLASTKKQLGINGFGRIGRLVLRACVEKKVPVLAVNDPFIDLNYMVYMLKYDSTHGRFNGEVTTKNGMLVVNGQEIHVFQERDPTNINWARAGAEYVVESTGVFTTLEKAKSHLSGGAKKVIISAPSADAPMFVMGVNHEDYKNDIDVVSNASCTTNCLAPLAKVINDNFGIEEGLMTTVHAVTATQKTVDGPSGKLWRDGRGAGQNIIPASTGAAKAVGKVIPELDGKLTGMAFRVPVPDVSVVDLTCRLKKETSYAKIKEVFKKAASSDKWKGILDYTDEEVVSSDFISNTYSCTFDARAGIELNSKFVKLVAWYDNEFGYSHRVVDLIIHMDSSKIWVYCIRPRDLKIYTQFTMDPIHRVLNEFTKIELVADEVIHDKAQIVDLDKKRQANREALNSLKHSSETDKRWLCIGNMFIKVPTEKAKKLINGDQANLNEEIESLRDNLKPKYNQLLELEGKEEISSFNLKPLSPNIAMTNIRPFRCDDLFELNEVNLDPLTETYGLSFYLQYLAKWPEYFVACENPTGEMMAYIMGKIEGHGEYWHGHVTALSVASIYRRNNLAAKLMEELETVSDKQQGYFVDLFVRQSNNIAVSMYERSGYTIYRRVLDYYAGEAADEDAYDMRKALSRDVHKKSIKPLPHPTSSHRHQQLSVTREYHQTSKSLAMTRQTMIEPLPASFLRYIDCVFITMVNHDKANRVSPSMPNSTLANDNSSISTSMKNHDSNRTGQHHQLSSAVIPANDVSGRRQNSGKKKSRNNLRALSKSKDQQPFATISRLPSIAGAIKASQLQLAEINVDLPPNWEARLDSYGRTFYLDHEHRTTTWVRPTNPSSVSSNNPSSATATTPAVPEASIPGPSGLQSTANGKEYVSRQSVLSSVDTEQHRILLDRRYQSIRRTMSSKGKHKKQATPRLQNHSVEDDSQPIIKDSETTSTDSVHCPSNTNVTSESATPIVSANIHDTIDGNCLSGPTNSSITRSQGISASQQSPQRLSSTIAISSPFVSQYRSSSINESAHENGRVSSPNTSSSLGSSTNEWDAISAAMTNAASSLSQSQISGSTRLGNVISSSIPTNNLISSSLPIPDNISCPPALAFLNRSDFFNLLHLNDQAFQQFDRCNALKFIVYRIRKDKTYEAFARYQHNRDLVHFLNSFAMQNDPLPTGWEMKHNETGPSLFLDHTRKQTTYIDPRLPIDLPVVNVPQKITIGPHRNPLSNGNVTSNAQPPRSNLNEDSANLLSETNTSSSPSEILCSNMSSVNLNASFNTSPMVPASPATSSASTSASNADPATVDNVTTSQSSSNESNVPPILSYNEKIVAFLRQPNIFDLIKEKRYAPGMCSSLRDKINQIRSGGVAALERFSHDMSLTMLISLFESEIEALNVLSPASAPTSSVSCASVTYQGLSSSAITQTIVAATPRPLQSRPARSFVPGRRDFEKKLRSFYHKLELKGYGQGPNKFKLSVRRDHLVEDANFRIMSVKDTKKDLQKSRLYVGFVGEEGLDYGGPSREFFFLLSRELFNPYYGLFEYSANDTYTVQISPISTFVDNYLQWFRFCGRVIGLALIHQYLLDAFFTRPFYKALLRHKCSLSDLEFLDAEFHQSLLWIKENDITDMELDLTFSVIEEVAGHVVEKELKDNGKNLSVTEKNKKEYIDLMIKWRLERGVAEQTKELVKGFHEVIDLNRISVFDARELELVIAGTHEIDVHDWRRNTEYRSGYSDNHPIIQWFWIVIEKKFDNEQRLRLLQFVTGTSSIPYEGFEALRGSNGPRKFCIERWGKTTSLPRAHTCFNRLDLPPYTSFDMLYEKLSLAVEESSSFGIE</sequence>
<dbReference type="PROSITE" id="PS00071">
    <property type="entry name" value="GAPDH"/>
    <property type="match status" value="1"/>
</dbReference>
<evidence type="ECO:0000256" key="8">
    <source>
        <dbReference type="ARBA" id="ARBA00022786"/>
    </source>
</evidence>
<feature type="region of interest" description="Disordered" evidence="16">
    <location>
        <begin position="1179"/>
        <end position="1221"/>
    </location>
</feature>
<dbReference type="Gene3D" id="2.20.70.10">
    <property type="match status" value="2"/>
</dbReference>
<dbReference type="InterPro" id="IPR036291">
    <property type="entry name" value="NAD(P)-bd_dom_sf"/>
</dbReference>
<evidence type="ECO:0000259" key="18">
    <source>
        <dbReference type="PROSITE" id="PS50237"/>
    </source>
</evidence>
<dbReference type="InterPro" id="IPR016181">
    <property type="entry name" value="Acyl_CoA_acyltransferase"/>
</dbReference>
<dbReference type="SUPFAM" id="SSF55729">
    <property type="entry name" value="Acyl-CoA N-acyltransferases (Nat)"/>
    <property type="match status" value="1"/>
</dbReference>
<evidence type="ECO:0000256" key="11">
    <source>
        <dbReference type="ARBA" id="ARBA00023139"/>
    </source>
</evidence>
<dbReference type="PROSITE" id="PS51882">
    <property type="entry name" value="G_ALPHA"/>
    <property type="match status" value="1"/>
</dbReference>
<comment type="pathway">
    <text evidence="3">Protein modification; protein ubiquitination.</text>
</comment>
<dbReference type="InterPro" id="IPR035983">
    <property type="entry name" value="Hect_E3_ubiquitin_ligase"/>
</dbReference>
<evidence type="ECO:0000259" key="19">
    <source>
        <dbReference type="PROSITE" id="PS51186"/>
    </source>
</evidence>
<dbReference type="InterPro" id="IPR000569">
    <property type="entry name" value="HECT_dom"/>
</dbReference>
<dbReference type="PROSITE" id="PS50020">
    <property type="entry name" value="WW_DOMAIN_2"/>
    <property type="match status" value="2"/>
</dbReference>
<organism evidence="20 21">
    <name type="scientific">Fragariocoptes setiger</name>
    <dbReference type="NCBI Taxonomy" id="1670756"/>
    <lineage>
        <taxon>Eukaryota</taxon>
        <taxon>Metazoa</taxon>
        <taxon>Ecdysozoa</taxon>
        <taxon>Arthropoda</taxon>
        <taxon>Chelicerata</taxon>
        <taxon>Arachnida</taxon>
        <taxon>Acari</taxon>
        <taxon>Acariformes</taxon>
        <taxon>Trombidiformes</taxon>
        <taxon>Prostigmata</taxon>
        <taxon>Eupodina</taxon>
        <taxon>Eriophyoidea</taxon>
        <taxon>Phytoptidae</taxon>
        <taxon>Fragariocoptes</taxon>
    </lineage>
</organism>
<feature type="non-terminal residue" evidence="20">
    <location>
        <position position="1"/>
    </location>
</feature>
<dbReference type="Gene3D" id="3.40.630.30">
    <property type="match status" value="1"/>
</dbReference>
<dbReference type="Gene3D" id="3.30.2160.10">
    <property type="entry name" value="Hect, E3 ligase catalytic domain"/>
    <property type="match status" value="1"/>
</dbReference>
<dbReference type="InterPro" id="IPR050409">
    <property type="entry name" value="E3_ubiq-protein_ligase"/>
</dbReference>
<dbReference type="Pfam" id="PF00503">
    <property type="entry name" value="G-alpha"/>
    <property type="match status" value="1"/>
</dbReference>
<evidence type="ECO:0000256" key="9">
    <source>
        <dbReference type="ARBA" id="ARBA00022842"/>
    </source>
</evidence>
<feature type="compositionally biased region" description="Low complexity" evidence="16">
    <location>
        <begin position="1619"/>
        <end position="1641"/>
    </location>
</feature>
<dbReference type="InterPro" id="IPR001202">
    <property type="entry name" value="WW_dom"/>
</dbReference>
<evidence type="ECO:0000256" key="12">
    <source>
        <dbReference type="ARBA" id="ARBA00023152"/>
    </source>
</evidence>
<feature type="region of interest" description="Disordered" evidence="16">
    <location>
        <begin position="1318"/>
        <end position="1343"/>
    </location>
</feature>
<feature type="compositionally biased region" description="Low complexity" evidence="16">
    <location>
        <begin position="1375"/>
        <end position="1386"/>
    </location>
</feature>
<evidence type="ECO:0000256" key="15">
    <source>
        <dbReference type="PROSITE-ProRule" id="PRU00104"/>
    </source>
</evidence>
<dbReference type="Proteomes" id="UP000825002">
    <property type="component" value="Unassembled WGS sequence"/>
</dbReference>
<keyword evidence="5" id="KW-0808">Transferase</keyword>
<keyword evidence="6" id="KW-0479">Metal-binding</keyword>
<dbReference type="Gene3D" id="3.90.1750.10">
    <property type="entry name" value="Hect, E3 ligase catalytic domains"/>
    <property type="match status" value="1"/>
</dbReference>
<dbReference type="InterPro" id="IPR011025">
    <property type="entry name" value="GproteinA_insert"/>
</dbReference>
<comment type="similarity">
    <text evidence="4">Belongs to the glyceraldehyde-3-phosphate dehydrogenase family.</text>
</comment>
<evidence type="ECO:0000256" key="3">
    <source>
        <dbReference type="ARBA" id="ARBA00004906"/>
    </source>
</evidence>
<feature type="active site" description="Glycyl thioester intermediate" evidence="15">
    <location>
        <position position="2137"/>
    </location>
</feature>
<dbReference type="SMART" id="SM00119">
    <property type="entry name" value="HECTc"/>
    <property type="match status" value="1"/>
</dbReference>
<dbReference type="CDD" id="cd00078">
    <property type="entry name" value="HECTc"/>
    <property type="match status" value="1"/>
</dbReference>
<evidence type="ECO:0000256" key="4">
    <source>
        <dbReference type="ARBA" id="ARBA00007406"/>
    </source>
</evidence>
<dbReference type="Pfam" id="PF00397">
    <property type="entry name" value="WW"/>
    <property type="match status" value="1"/>
</dbReference>
<keyword evidence="8 15" id="KW-0833">Ubl conjugation pathway</keyword>
<dbReference type="EMBL" id="JAIFTH010000046">
    <property type="protein sequence ID" value="KAG9510965.1"/>
    <property type="molecule type" value="Genomic_DNA"/>
</dbReference>
<comment type="caution">
    <text evidence="20">The sequence shown here is derived from an EMBL/GenBank/DDBJ whole genome shotgun (WGS) entry which is preliminary data.</text>
</comment>
<keyword evidence="12" id="KW-0324">Glycolysis</keyword>
<dbReference type="Pfam" id="PF00632">
    <property type="entry name" value="HECT"/>
    <property type="match status" value="1"/>
</dbReference>
<evidence type="ECO:0000256" key="13">
    <source>
        <dbReference type="ARBA" id="ARBA00023224"/>
    </source>
</evidence>
<dbReference type="Pfam" id="PF02800">
    <property type="entry name" value="Gp_dh_C"/>
    <property type="match status" value="1"/>
</dbReference>
<evidence type="ECO:0000256" key="16">
    <source>
        <dbReference type="SAM" id="MobiDB-lite"/>
    </source>
</evidence>
<proteinExistence type="inferred from homology"/>
<dbReference type="InterPro" id="IPR020828">
    <property type="entry name" value="GlycerAld_3-P_DH_NAD(P)-bd"/>
</dbReference>
<dbReference type="NCBIfam" id="TIGR01534">
    <property type="entry name" value="GAPDH-I"/>
    <property type="match status" value="1"/>
</dbReference>
<keyword evidence="14" id="KW-0449">Lipoprotein</keyword>
<dbReference type="PANTHER" id="PTHR11254:SF320">
    <property type="entry name" value="HECT-TYPE E3 UBIQUITIN TRANSFERASE"/>
    <property type="match status" value="1"/>
</dbReference>
<reference evidence="20 21" key="1">
    <citation type="submission" date="2020-10" db="EMBL/GenBank/DDBJ databases">
        <authorList>
            <person name="Klimov P.B."/>
            <person name="Dyachkov S.M."/>
            <person name="Chetverikov P.E."/>
        </authorList>
    </citation>
    <scope>NUCLEOTIDE SEQUENCE [LARGE SCALE GENOMIC DNA]</scope>
    <source>
        <strain evidence="20">BMOC 18-1129-001#AD2665</strain>
        <tissue evidence="20">Entire mites</tissue>
    </source>
</reference>
<evidence type="ECO:0000256" key="7">
    <source>
        <dbReference type="ARBA" id="ARBA00022741"/>
    </source>
</evidence>
<dbReference type="Gene3D" id="3.40.50.720">
    <property type="entry name" value="NAD(P)-binding Rossmann-like Domain"/>
    <property type="match status" value="1"/>
</dbReference>
<comment type="catalytic activity">
    <reaction evidence="1">
        <text>S-ubiquitinyl-[E2 ubiquitin-conjugating enzyme]-L-cysteine + [acceptor protein]-L-lysine = [E2 ubiquitin-conjugating enzyme]-L-cysteine + N(6)-ubiquitinyl-[acceptor protein]-L-lysine.</text>
        <dbReference type="EC" id="2.3.2.26"/>
    </reaction>
</comment>
<dbReference type="PANTHER" id="PTHR11254">
    <property type="entry name" value="HECT DOMAIN UBIQUITIN-PROTEIN LIGASE"/>
    <property type="match status" value="1"/>
</dbReference>
<evidence type="ECO:0000256" key="14">
    <source>
        <dbReference type="ARBA" id="ARBA00023288"/>
    </source>
</evidence>
<dbReference type="InterPro" id="IPR020830">
    <property type="entry name" value="GlycerAld_3-P_DH_AS"/>
</dbReference>
<dbReference type="PROSITE" id="PS51186">
    <property type="entry name" value="GNAT"/>
    <property type="match status" value="1"/>
</dbReference>
<feature type="region of interest" description="Disordered" evidence="16">
    <location>
        <begin position="1362"/>
        <end position="1386"/>
    </location>
</feature>
<keyword evidence="11" id="KW-0564">Palmitate</keyword>
<dbReference type="SMART" id="SM00275">
    <property type="entry name" value="G_alpha"/>
    <property type="match status" value="1"/>
</dbReference>
<name>A0ABQ7SC23_9ACAR</name>
<dbReference type="SUPFAM" id="SSF51735">
    <property type="entry name" value="NAD(P)-binding Rossmann-fold domains"/>
    <property type="match status" value="1"/>
</dbReference>
<dbReference type="InterPro" id="IPR001019">
    <property type="entry name" value="Gprotein_alpha_su"/>
</dbReference>
<dbReference type="Pfam" id="PF18436">
    <property type="entry name" value="HECW1_helix"/>
    <property type="match status" value="1"/>
</dbReference>
<keyword evidence="9" id="KW-0460">Magnesium</keyword>
<keyword evidence="10" id="KW-0342">GTP-binding</keyword>
<dbReference type="SUPFAM" id="SSF47895">
    <property type="entry name" value="Transducin (alpha subunit), insertion domain"/>
    <property type="match status" value="1"/>
</dbReference>
<feature type="compositionally biased region" description="Polar residues" evidence="16">
    <location>
        <begin position="1081"/>
        <end position="1090"/>
    </location>
</feature>
<dbReference type="SUPFAM" id="SSF46579">
    <property type="entry name" value="Prefoldin"/>
    <property type="match status" value="1"/>
</dbReference>
<dbReference type="Gene3D" id="3.30.2410.10">
    <property type="entry name" value="Hect, E3 ligase catalytic domain"/>
    <property type="match status" value="1"/>
</dbReference>
<feature type="compositionally biased region" description="Polar residues" evidence="16">
    <location>
        <begin position="1564"/>
        <end position="1601"/>
    </location>
</feature>
<dbReference type="SUPFAM" id="SSF55347">
    <property type="entry name" value="Glyceraldehyde-3-phosphate dehydrogenase-like, C-terminal domain"/>
    <property type="match status" value="1"/>
</dbReference>
<dbReference type="InterPro" id="IPR020829">
    <property type="entry name" value="GlycerAld_3-P_DH_cat"/>
</dbReference>
<evidence type="ECO:0000256" key="6">
    <source>
        <dbReference type="ARBA" id="ARBA00022723"/>
    </source>
</evidence>
<feature type="region of interest" description="Disordered" evidence="16">
    <location>
        <begin position="1619"/>
        <end position="1657"/>
    </location>
</feature>
<dbReference type="CDD" id="cd05214">
    <property type="entry name" value="GAPDH_I_N"/>
    <property type="match status" value="1"/>
</dbReference>
<dbReference type="PRINTS" id="PR00318">
    <property type="entry name" value="GPROTEINA"/>
</dbReference>
<feature type="domain" description="HECT" evidence="18">
    <location>
        <begin position="1832"/>
        <end position="2169"/>
    </location>
</feature>
<accession>A0ABQ7SC23</accession>
<dbReference type="InterPro" id="IPR036020">
    <property type="entry name" value="WW_dom_sf"/>
</dbReference>
<evidence type="ECO:0000259" key="17">
    <source>
        <dbReference type="PROSITE" id="PS50020"/>
    </source>
</evidence>